<dbReference type="Proteomes" id="UP000551709">
    <property type="component" value="Chromosome"/>
</dbReference>
<evidence type="ECO:0000313" key="1">
    <source>
        <dbReference type="EMBL" id="UPT91185.1"/>
    </source>
</evidence>
<proteinExistence type="predicted"/>
<reference evidence="1" key="2">
    <citation type="submission" date="2022-04" db="EMBL/GenBank/DDBJ databases">
        <authorList>
            <person name="Bromfield E.S.P."/>
            <person name="Cloutier S."/>
        </authorList>
    </citation>
    <scope>NUCLEOTIDE SEQUENCE</scope>
    <source>
        <strain evidence="1">1S5</strain>
    </source>
</reference>
<accession>A0A8T5VAI6</accession>
<protein>
    <submittedName>
        <fullName evidence="1">Uncharacterized protein</fullName>
    </submittedName>
</protein>
<sequence>MLMNKSSAKLAADLTFASQDYPRFARVTNAALALALPGRTLRSSLILRNSPARLHP</sequence>
<dbReference type="RefSeq" id="WP_166097175.1">
    <property type="nucleotide sequence ID" value="NZ_CP096251.1"/>
</dbReference>
<evidence type="ECO:0000313" key="2">
    <source>
        <dbReference type="Proteomes" id="UP000551709"/>
    </source>
</evidence>
<reference evidence="1" key="1">
    <citation type="journal article" date="2017" name="Syst. Appl. Microbiol.">
        <title>Soybeans inoculated with root zone soils of Canadian native legumes harbour diverse and novel Bradyrhizobium spp. that possess agricultural potential.</title>
        <authorList>
            <person name="Bromfield E.S.P."/>
            <person name="Cloutier S."/>
            <person name="Tambong J.T."/>
            <person name="Tran Thi T.V."/>
        </authorList>
    </citation>
    <scope>NUCLEOTIDE SEQUENCE</scope>
    <source>
        <strain evidence="1">1S5</strain>
    </source>
</reference>
<name>A0A8T5VAI6_9BRAD</name>
<dbReference type="EMBL" id="CP096255">
    <property type="protein sequence ID" value="UPT91185.1"/>
    <property type="molecule type" value="Genomic_DNA"/>
</dbReference>
<gene>
    <name evidence="1" type="ORF">HAP41_0000021030</name>
</gene>
<dbReference type="AlphaFoldDB" id="A0A8T5VAI6"/>
<organism evidence="1 2">
    <name type="scientific">Bradyrhizobium barranii subsp. apii</name>
    <dbReference type="NCBI Taxonomy" id="2819348"/>
    <lineage>
        <taxon>Bacteria</taxon>
        <taxon>Pseudomonadati</taxon>
        <taxon>Pseudomonadota</taxon>
        <taxon>Alphaproteobacteria</taxon>
        <taxon>Hyphomicrobiales</taxon>
        <taxon>Nitrobacteraceae</taxon>
        <taxon>Bradyrhizobium</taxon>
        <taxon>Bradyrhizobium barranii</taxon>
    </lineage>
</organism>